<evidence type="ECO:0008006" key="4">
    <source>
        <dbReference type="Google" id="ProtNLM"/>
    </source>
</evidence>
<dbReference type="Proteomes" id="UP000642070">
    <property type="component" value="Unassembled WGS sequence"/>
</dbReference>
<name>A0A917TXH7_9ACTN</name>
<organism evidence="2 3">
    <name type="scientific">Dactylosporangium sucinum</name>
    <dbReference type="NCBI Taxonomy" id="1424081"/>
    <lineage>
        <taxon>Bacteria</taxon>
        <taxon>Bacillati</taxon>
        <taxon>Actinomycetota</taxon>
        <taxon>Actinomycetes</taxon>
        <taxon>Micromonosporales</taxon>
        <taxon>Micromonosporaceae</taxon>
        <taxon>Dactylosporangium</taxon>
    </lineage>
</organism>
<evidence type="ECO:0000256" key="1">
    <source>
        <dbReference type="SAM" id="Phobius"/>
    </source>
</evidence>
<protein>
    <recommendedName>
        <fullName evidence="4">Secreted protein</fullName>
    </recommendedName>
</protein>
<dbReference type="RefSeq" id="WP_190252165.1">
    <property type="nucleotide sequence ID" value="NZ_BMPI01000023.1"/>
</dbReference>
<reference evidence="2" key="2">
    <citation type="submission" date="2020-09" db="EMBL/GenBank/DDBJ databases">
        <authorList>
            <person name="Sun Q."/>
            <person name="Ohkuma M."/>
        </authorList>
    </citation>
    <scope>NUCLEOTIDE SEQUENCE</scope>
    <source>
        <strain evidence="2">JCM 19831</strain>
    </source>
</reference>
<reference evidence="2" key="1">
    <citation type="journal article" date="2014" name="Int. J. Syst. Evol. Microbiol.">
        <title>Complete genome sequence of Corynebacterium casei LMG S-19264T (=DSM 44701T), isolated from a smear-ripened cheese.</title>
        <authorList>
            <consortium name="US DOE Joint Genome Institute (JGI-PGF)"/>
            <person name="Walter F."/>
            <person name="Albersmeier A."/>
            <person name="Kalinowski J."/>
            <person name="Ruckert C."/>
        </authorList>
    </citation>
    <scope>NUCLEOTIDE SEQUENCE</scope>
    <source>
        <strain evidence="2">JCM 19831</strain>
    </source>
</reference>
<evidence type="ECO:0000313" key="2">
    <source>
        <dbReference type="EMBL" id="GGM41066.1"/>
    </source>
</evidence>
<sequence>MSSTAIAVIIIVVLVVVIAVLAVAQWRRTRELRRRFGAEYDRALAEQPSRRAAERHLQARQRRHAELQLRELDPQERLRYLKQWERTQAHFVEEPEAATREADALVTRVMTERGYPIEDADDFDTRVQDLSVEHAATLDHYREAHHINQVNQRGQASTEQLRQALMHYRALFADLLGEGRGGRPAHG</sequence>
<keyword evidence="1" id="KW-0472">Membrane</keyword>
<comment type="caution">
    <text evidence="2">The sequence shown here is derived from an EMBL/GenBank/DDBJ whole genome shotgun (WGS) entry which is preliminary data.</text>
</comment>
<proteinExistence type="predicted"/>
<evidence type="ECO:0000313" key="3">
    <source>
        <dbReference type="Proteomes" id="UP000642070"/>
    </source>
</evidence>
<feature type="transmembrane region" description="Helical" evidence="1">
    <location>
        <begin position="6"/>
        <end position="26"/>
    </location>
</feature>
<keyword evidence="3" id="KW-1185">Reference proteome</keyword>
<keyword evidence="1" id="KW-0812">Transmembrane</keyword>
<accession>A0A917TXH7</accession>
<gene>
    <name evidence="2" type="ORF">GCM10007977_048110</name>
</gene>
<dbReference type="AlphaFoldDB" id="A0A917TXH7"/>
<dbReference type="EMBL" id="BMPI01000023">
    <property type="protein sequence ID" value="GGM41066.1"/>
    <property type="molecule type" value="Genomic_DNA"/>
</dbReference>
<keyword evidence="1" id="KW-1133">Transmembrane helix</keyword>